<dbReference type="AlphaFoldDB" id="A0AA39IX25"/>
<dbReference type="Proteomes" id="UP001175226">
    <property type="component" value="Unassembled WGS sequence"/>
</dbReference>
<reference evidence="2" key="1">
    <citation type="submission" date="2023-06" db="EMBL/GenBank/DDBJ databases">
        <authorList>
            <consortium name="Lawrence Berkeley National Laboratory"/>
            <person name="Ahrendt S."/>
            <person name="Sahu N."/>
            <person name="Indic B."/>
            <person name="Wong-Bajracharya J."/>
            <person name="Merenyi Z."/>
            <person name="Ke H.-M."/>
            <person name="Monk M."/>
            <person name="Kocsube S."/>
            <person name="Drula E."/>
            <person name="Lipzen A."/>
            <person name="Balint B."/>
            <person name="Henrissat B."/>
            <person name="Andreopoulos B."/>
            <person name="Martin F.M."/>
            <person name="Harder C.B."/>
            <person name="Rigling D."/>
            <person name="Ford K.L."/>
            <person name="Foster G.D."/>
            <person name="Pangilinan J."/>
            <person name="Papanicolaou A."/>
            <person name="Barry K."/>
            <person name="LaButti K."/>
            <person name="Viragh M."/>
            <person name="Koriabine M."/>
            <person name="Yan M."/>
            <person name="Riley R."/>
            <person name="Champramary S."/>
            <person name="Plett K.L."/>
            <person name="Tsai I.J."/>
            <person name="Slot J."/>
            <person name="Sipos G."/>
            <person name="Plett J."/>
            <person name="Nagy L.G."/>
            <person name="Grigoriev I.V."/>
        </authorList>
    </citation>
    <scope>NUCLEOTIDE SEQUENCE</scope>
    <source>
        <strain evidence="2">FPL87.14</strain>
    </source>
</reference>
<feature type="chain" id="PRO_5041270346" description="Secreted protein" evidence="1">
    <location>
        <begin position="27"/>
        <end position="78"/>
    </location>
</feature>
<feature type="signal peptide" evidence="1">
    <location>
        <begin position="1"/>
        <end position="26"/>
    </location>
</feature>
<keyword evidence="1" id="KW-0732">Signal</keyword>
<proteinExistence type="predicted"/>
<evidence type="ECO:0000313" key="2">
    <source>
        <dbReference type="EMBL" id="KAK0430749.1"/>
    </source>
</evidence>
<keyword evidence="3" id="KW-1185">Reference proteome</keyword>
<gene>
    <name evidence="2" type="ORF">EV421DRAFT_244207</name>
</gene>
<organism evidence="2 3">
    <name type="scientific">Armillaria borealis</name>
    <dbReference type="NCBI Taxonomy" id="47425"/>
    <lineage>
        <taxon>Eukaryota</taxon>
        <taxon>Fungi</taxon>
        <taxon>Dikarya</taxon>
        <taxon>Basidiomycota</taxon>
        <taxon>Agaricomycotina</taxon>
        <taxon>Agaricomycetes</taxon>
        <taxon>Agaricomycetidae</taxon>
        <taxon>Agaricales</taxon>
        <taxon>Marasmiineae</taxon>
        <taxon>Physalacriaceae</taxon>
        <taxon>Armillaria</taxon>
    </lineage>
</organism>
<evidence type="ECO:0008006" key="4">
    <source>
        <dbReference type="Google" id="ProtNLM"/>
    </source>
</evidence>
<dbReference type="EMBL" id="JAUEPT010000135">
    <property type="protein sequence ID" value="KAK0430749.1"/>
    <property type="molecule type" value="Genomic_DNA"/>
</dbReference>
<evidence type="ECO:0000313" key="3">
    <source>
        <dbReference type="Proteomes" id="UP001175226"/>
    </source>
</evidence>
<comment type="caution">
    <text evidence="2">The sequence shown here is derived from an EMBL/GenBank/DDBJ whole genome shotgun (WGS) entry which is preliminary data.</text>
</comment>
<sequence length="78" mass="8722">MCIEVQTFRLATLLVICGALRRPLLSLLVATPTVTLQDELGHCKAYSCQCIEGGKVRRHNEGLEIQRVRLGSPQRFVD</sequence>
<accession>A0AA39IX25</accession>
<evidence type="ECO:0000256" key="1">
    <source>
        <dbReference type="SAM" id="SignalP"/>
    </source>
</evidence>
<protein>
    <recommendedName>
        <fullName evidence="4">Secreted protein</fullName>
    </recommendedName>
</protein>
<name>A0AA39IX25_9AGAR</name>